<name>A0A450RZL5_9GAMM</name>
<organism evidence="1">
    <name type="scientific">Candidatus Kentrum sp. DK</name>
    <dbReference type="NCBI Taxonomy" id="2126562"/>
    <lineage>
        <taxon>Bacteria</taxon>
        <taxon>Pseudomonadati</taxon>
        <taxon>Pseudomonadota</taxon>
        <taxon>Gammaproteobacteria</taxon>
        <taxon>Candidatus Kentrum</taxon>
    </lineage>
</organism>
<gene>
    <name evidence="1" type="ORF">BECKDK2373B_GA0170837_10085</name>
    <name evidence="2" type="ORF">BECKDK2373C_GA0170839_10887</name>
</gene>
<sequence>MTENTHQPAESTFEKRLWGRFSGVLRWADLDSLWGRILADPAGWYLYVVGQEAPGETIAPPDLDARLREIDRILRDKHKHDYCGIVYVDEPASPGMVKIYDPENLGVVCGPGGERILPRWILSREKPRALDEYGAGKAEKDTSLFGSNAWWRRIYALKKPGA</sequence>
<evidence type="ECO:0000313" key="2">
    <source>
        <dbReference type="EMBL" id="VFJ61330.1"/>
    </source>
</evidence>
<dbReference type="EMBL" id="CAADEY010000088">
    <property type="protein sequence ID" value="VFJ61330.1"/>
    <property type="molecule type" value="Genomic_DNA"/>
</dbReference>
<dbReference type="EMBL" id="CAADEX010000008">
    <property type="protein sequence ID" value="VFJ44767.1"/>
    <property type="molecule type" value="Genomic_DNA"/>
</dbReference>
<accession>A0A450RZL5</accession>
<proteinExistence type="predicted"/>
<reference evidence="1" key="1">
    <citation type="submission" date="2019-02" db="EMBL/GenBank/DDBJ databases">
        <authorList>
            <person name="Gruber-Vodicka R. H."/>
            <person name="Seah K. B. B."/>
        </authorList>
    </citation>
    <scope>NUCLEOTIDE SEQUENCE</scope>
    <source>
        <strain evidence="2">BECK_DK161</strain>
        <strain evidence="1">BECK_DK47</strain>
    </source>
</reference>
<dbReference type="AlphaFoldDB" id="A0A450RZL5"/>
<protein>
    <submittedName>
        <fullName evidence="1">Uncharacterized protein</fullName>
    </submittedName>
</protein>
<evidence type="ECO:0000313" key="1">
    <source>
        <dbReference type="EMBL" id="VFJ44767.1"/>
    </source>
</evidence>